<evidence type="ECO:0000313" key="3">
    <source>
        <dbReference type="EMBL" id="KAA0171366.1"/>
    </source>
</evidence>
<organism evidence="2 4">
    <name type="scientific">Cafeteria roenbergensis</name>
    <name type="common">Marine flagellate</name>
    <dbReference type="NCBI Taxonomy" id="33653"/>
    <lineage>
        <taxon>Eukaryota</taxon>
        <taxon>Sar</taxon>
        <taxon>Stramenopiles</taxon>
        <taxon>Bigyra</taxon>
        <taxon>Opalozoa</taxon>
        <taxon>Bicosoecida</taxon>
        <taxon>Cafeteriaceae</taxon>
        <taxon>Cafeteria</taxon>
    </lineage>
</organism>
<gene>
    <name evidence="3" type="ORF">FNF28_00857</name>
    <name evidence="2" type="ORF">FNF29_01582</name>
</gene>
<keyword evidence="1" id="KW-0732">Signal</keyword>
<accession>A0A5A8CT72</accession>
<dbReference type="Proteomes" id="UP000323011">
    <property type="component" value="Unassembled WGS sequence"/>
</dbReference>
<evidence type="ECO:0000313" key="4">
    <source>
        <dbReference type="Proteomes" id="UP000323011"/>
    </source>
</evidence>
<keyword evidence="4" id="KW-1185">Reference proteome</keyword>
<comment type="caution">
    <text evidence="2">The sequence shown here is derived from an EMBL/GenBank/DDBJ whole genome shotgun (WGS) entry which is preliminary data.</text>
</comment>
<dbReference type="EMBL" id="VLTL01000007">
    <property type="protein sequence ID" value="KAA0171366.1"/>
    <property type="molecule type" value="Genomic_DNA"/>
</dbReference>
<dbReference type="AlphaFoldDB" id="A0A5A8CT72"/>
<evidence type="ECO:0000313" key="5">
    <source>
        <dbReference type="Proteomes" id="UP000324907"/>
    </source>
</evidence>
<name>A0A5A8CT72_CAFRO</name>
<evidence type="ECO:0000256" key="1">
    <source>
        <dbReference type="SAM" id="SignalP"/>
    </source>
</evidence>
<evidence type="ECO:0000313" key="2">
    <source>
        <dbReference type="EMBL" id="KAA0155667.1"/>
    </source>
</evidence>
<protein>
    <submittedName>
        <fullName evidence="2">Uncharacterized protein</fullName>
    </submittedName>
</protein>
<dbReference type="Proteomes" id="UP000324907">
    <property type="component" value="Unassembled WGS sequence"/>
</dbReference>
<proteinExistence type="predicted"/>
<reference evidence="4 5" key="1">
    <citation type="submission" date="2019-07" db="EMBL/GenBank/DDBJ databases">
        <title>Genomes of Cafeteria roenbergensis.</title>
        <authorList>
            <person name="Fischer M.G."/>
            <person name="Hackl T."/>
            <person name="Roman M."/>
        </authorList>
    </citation>
    <scope>NUCLEOTIDE SEQUENCE [LARGE SCALE GENOMIC DNA]</scope>
    <source>
        <strain evidence="2 4">BVI</strain>
        <strain evidence="3 5">RCC970-E3</strain>
    </source>
</reference>
<feature type="signal peptide" evidence="1">
    <location>
        <begin position="1"/>
        <end position="18"/>
    </location>
</feature>
<dbReference type="EMBL" id="VLTN01000006">
    <property type="protein sequence ID" value="KAA0155667.1"/>
    <property type="molecule type" value="Genomic_DNA"/>
</dbReference>
<feature type="chain" id="PRO_5036365924" evidence="1">
    <location>
        <begin position="19"/>
        <end position="390"/>
    </location>
</feature>
<sequence>MVRSLAVATALAAASALAAPRWSPVGPAMQHRTIVASGLDWDDVTTAPIVAYGFTDDATGATKITFRKWNSTAGQWAVLATHEPQFAQSYDAFAFRERANVLYLGLRINEDFVLSSILRGGAGYDGFEGCWAFSGWTWDFEMMDSGDARLVSSPSNASVTVSAYGRQGWDAYPASDAWAPFTPVTAPVDPPTLDEIVLTRGGQGMLYTVYNEAGTTRVGRTTLDNTTVWQDLGASFPGVGADIAWAPQGGATLCTAAVSNGCVSVHCLTPDSPRWSDLGCALTGVEASAGAGVAIVPSGRAGHVASVVVAAVDAANPSLLRTASCNATACSWEESGGIAAPLPINEFTFKAPEWWEPGVVNKTTVPAYAVVSYGDERDTTKDGLAVFAWA</sequence>